<evidence type="ECO:0000313" key="1">
    <source>
        <dbReference type="EMBL" id="MPY30481.1"/>
    </source>
</evidence>
<dbReference type="InterPro" id="IPR049975">
    <property type="entry name" value="SAV_915-like_dom"/>
</dbReference>
<dbReference type="OrthoDB" id="3256619at2"/>
<name>A0A5N8V5D4_9ACTN</name>
<dbReference type="AlphaFoldDB" id="A0A5N8V5D4"/>
<gene>
    <name evidence="1" type="ORF">FNH09_03895</name>
</gene>
<dbReference type="EMBL" id="VJZD01000009">
    <property type="protein sequence ID" value="MPY30481.1"/>
    <property type="molecule type" value="Genomic_DNA"/>
</dbReference>
<accession>A0A5N8V5D4</accession>
<reference evidence="1 2" key="1">
    <citation type="submission" date="2019-07" db="EMBL/GenBank/DDBJ databases">
        <title>New species of Amycolatopsis and Streptomyces.</title>
        <authorList>
            <person name="Duangmal K."/>
            <person name="Teo W.F.A."/>
            <person name="Lipun K."/>
        </authorList>
    </citation>
    <scope>NUCLEOTIDE SEQUENCE [LARGE SCALE GENOMIC DNA]</scope>
    <source>
        <strain evidence="1 2">NBRC 109810</strain>
    </source>
</reference>
<proteinExistence type="predicted"/>
<evidence type="ECO:0000313" key="2">
    <source>
        <dbReference type="Proteomes" id="UP000325849"/>
    </source>
</evidence>
<dbReference type="NCBIfam" id="NF042914">
    <property type="entry name" value="SAV915_dom"/>
    <property type="match status" value="1"/>
</dbReference>
<dbReference type="Proteomes" id="UP000325849">
    <property type="component" value="Unassembled WGS sequence"/>
</dbReference>
<comment type="caution">
    <text evidence="1">The sequence shown here is derived from an EMBL/GenBank/DDBJ whole genome shotgun (WGS) entry which is preliminary data.</text>
</comment>
<organism evidence="1 2">
    <name type="scientific">Streptomyces adustus</name>
    <dbReference type="NCBI Taxonomy" id="1609272"/>
    <lineage>
        <taxon>Bacteria</taxon>
        <taxon>Bacillati</taxon>
        <taxon>Actinomycetota</taxon>
        <taxon>Actinomycetes</taxon>
        <taxon>Kitasatosporales</taxon>
        <taxon>Streptomycetaceae</taxon>
        <taxon>Streptomyces</taxon>
    </lineage>
</organism>
<keyword evidence="2" id="KW-1185">Reference proteome</keyword>
<protein>
    <submittedName>
        <fullName evidence="1">Uncharacterized protein</fullName>
    </submittedName>
</protein>
<dbReference type="RefSeq" id="WP_152885198.1">
    <property type="nucleotide sequence ID" value="NZ_VJZD01000009.1"/>
</dbReference>
<sequence>MESTSPVREAPNALVLPTVTDMSRGDDGAPVLEGTVDVLLVPLEAESGEDRLVALAFSTVALLVDAMGEEQPWVAIPTEKLEDALRGSGAQAVLLNPGLAEGAGVVANG</sequence>